<dbReference type="SUPFAM" id="SSF50969">
    <property type="entry name" value="YVTN repeat-like/Quinoprotein amine dehydrogenase"/>
    <property type="match status" value="1"/>
</dbReference>
<name>A0A147EYK5_MICTE</name>
<keyword evidence="1" id="KW-0732">Signal</keyword>
<dbReference type="Gene3D" id="2.60.40.10">
    <property type="entry name" value="Immunoglobulins"/>
    <property type="match status" value="2"/>
</dbReference>
<comment type="caution">
    <text evidence="2">The sequence shown here is derived from an EMBL/GenBank/DDBJ whole genome shotgun (WGS) entry which is preliminary data.</text>
</comment>
<dbReference type="InterPro" id="IPR011044">
    <property type="entry name" value="Quino_amine_DH_bsu"/>
</dbReference>
<dbReference type="GO" id="GO:0005975">
    <property type="term" value="P:carbohydrate metabolic process"/>
    <property type="evidence" value="ECO:0007669"/>
    <property type="project" value="UniProtKB-ARBA"/>
</dbReference>
<sequence>MVVAGAWAVPILAAATALPAHAASDSVVEATTADRSLQRSGTTVLEVKVTDADGTPRSGRAVSISFDSPGLTASPDTGATDAQGVFTSTLTVATDASPGRRVVSATTSDGVATAVVSVAGSLMLTVSPSRVLVGGSASVVVSTVDDEGGPVAGVGVSLESSGAVDVVDHDVTTGADGRASTTIVWGDDAQPGMTTLIASVADGSWGQSRTVLEALAPLEVVLSPMLLSPGETGRLSVLTRDASTAPTGGIPVSLSVTGSEVTLSSSSVTTNGRGTAVVDVVVAPGAARGARTITAATSDTTASTEVRVTDPPSSTELSGFRAPRAVAAAGARAFVVDGDSLASLDSSDGTVTARMALGQGIEGRALTLDGTTVAYVGDVAGRVVVCDLSQNAVRAVVSDPAVSSPIAQVSLHSSGRRVFAASPEANAVVMIDPRTDTLVRTLSATRPVGVASGAGSLSFFFYVVEADGTLRYFDERDDRAYSVVDLGVGAGGPMVVSSDGETGWIAATSGSSSWLVTVALRQATVTQAVRLAASARGIARSADDAYVYVATAAASSSITAFATDVAKVAGTFDAGAAALSVAATPDGTRLLVPTEQPGVTLIETGLAASSSSGGE</sequence>
<feature type="chain" id="PRO_5007544815" evidence="1">
    <location>
        <begin position="23"/>
        <end position="615"/>
    </location>
</feature>
<dbReference type="AlphaFoldDB" id="A0A147EYK5"/>
<dbReference type="Proteomes" id="UP000075025">
    <property type="component" value="Unassembled WGS sequence"/>
</dbReference>
<dbReference type="PATRIC" id="fig|2033.6.peg.2213"/>
<dbReference type="PANTHER" id="PTHR47197">
    <property type="entry name" value="PROTEIN NIRF"/>
    <property type="match status" value="1"/>
</dbReference>
<dbReference type="Gene3D" id="2.130.10.10">
    <property type="entry name" value="YVTN repeat-like/Quinoprotein amine dehydrogenase"/>
    <property type="match status" value="2"/>
</dbReference>
<evidence type="ECO:0000313" key="2">
    <source>
        <dbReference type="EMBL" id="KTR95382.1"/>
    </source>
</evidence>
<protein>
    <submittedName>
        <fullName evidence="2">Uncharacterized protein</fullName>
    </submittedName>
</protein>
<proteinExistence type="predicted"/>
<dbReference type="InterPro" id="IPR008964">
    <property type="entry name" value="Invasin/intimin_cell_adhesion"/>
</dbReference>
<dbReference type="InterPro" id="IPR015943">
    <property type="entry name" value="WD40/YVTN_repeat-like_dom_sf"/>
</dbReference>
<evidence type="ECO:0000256" key="1">
    <source>
        <dbReference type="SAM" id="SignalP"/>
    </source>
</evidence>
<evidence type="ECO:0000313" key="3">
    <source>
        <dbReference type="Proteomes" id="UP000075025"/>
    </source>
</evidence>
<feature type="signal peptide" evidence="1">
    <location>
        <begin position="1"/>
        <end position="22"/>
    </location>
</feature>
<reference evidence="2 3" key="1">
    <citation type="journal article" date="2016" name="Front. Microbiol.">
        <title>Genomic Resource of Rice Seed Associated Bacteria.</title>
        <authorList>
            <person name="Midha S."/>
            <person name="Bansal K."/>
            <person name="Sharma S."/>
            <person name="Kumar N."/>
            <person name="Patil P.P."/>
            <person name="Chaudhry V."/>
            <person name="Patil P.B."/>
        </authorList>
    </citation>
    <scope>NUCLEOTIDE SEQUENCE [LARGE SCALE GENOMIC DNA]</scope>
    <source>
        <strain evidence="2 3">NS220</strain>
    </source>
</reference>
<dbReference type="InterPro" id="IPR013783">
    <property type="entry name" value="Ig-like_fold"/>
</dbReference>
<organism evidence="2 3">
    <name type="scientific">Microbacterium testaceum</name>
    <name type="common">Aureobacterium testaceum</name>
    <name type="synonym">Brevibacterium testaceum</name>
    <dbReference type="NCBI Taxonomy" id="2033"/>
    <lineage>
        <taxon>Bacteria</taxon>
        <taxon>Bacillati</taxon>
        <taxon>Actinomycetota</taxon>
        <taxon>Actinomycetes</taxon>
        <taxon>Micrococcales</taxon>
        <taxon>Microbacteriaceae</taxon>
        <taxon>Microbacterium</taxon>
    </lineage>
</organism>
<dbReference type="SUPFAM" id="SSF49373">
    <property type="entry name" value="Invasin/intimin cell-adhesion fragments"/>
    <property type="match status" value="3"/>
</dbReference>
<gene>
    <name evidence="2" type="ORF">NS220_06195</name>
</gene>
<dbReference type="PANTHER" id="PTHR47197:SF3">
    <property type="entry name" value="DIHYDRO-HEME D1 DEHYDROGENASE"/>
    <property type="match status" value="1"/>
</dbReference>
<accession>A0A147EYK5</accession>
<dbReference type="EMBL" id="LDRT01000033">
    <property type="protein sequence ID" value="KTR95382.1"/>
    <property type="molecule type" value="Genomic_DNA"/>
</dbReference>
<dbReference type="InterPro" id="IPR051200">
    <property type="entry name" value="Host-pathogen_enzymatic-act"/>
</dbReference>